<comment type="similarity">
    <text evidence="1">Belongs to the LOB domain-containing protein family.</text>
</comment>
<feature type="compositionally biased region" description="Polar residues" evidence="2">
    <location>
        <begin position="395"/>
        <end position="412"/>
    </location>
</feature>
<accession>A0A834WMB1</accession>
<keyword evidence="5" id="KW-1185">Reference proteome</keyword>
<dbReference type="PANTHER" id="PTHR31304:SF1">
    <property type="entry name" value="LOB DOMAIN-CONTAINING PROTEIN 39"/>
    <property type="match status" value="1"/>
</dbReference>
<evidence type="ECO:0000313" key="5">
    <source>
        <dbReference type="Proteomes" id="UP000634136"/>
    </source>
</evidence>
<evidence type="ECO:0000259" key="3">
    <source>
        <dbReference type="PROSITE" id="PS50891"/>
    </source>
</evidence>
<gene>
    <name evidence="4" type="ORF">G2W53_019799</name>
</gene>
<comment type="caution">
    <text evidence="4">The sequence shown here is derived from an EMBL/GenBank/DDBJ whole genome shotgun (WGS) entry which is preliminary data.</text>
</comment>
<dbReference type="InterPro" id="IPR026960">
    <property type="entry name" value="RVT-Znf"/>
</dbReference>
<evidence type="ECO:0000256" key="1">
    <source>
        <dbReference type="ARBA" id="ARBA00005474"/>
    </source>
</evidence>
<dbReference type="CDD" id="cd06222">
    <property type="entry name" value="RNase_H_like"/>
    <property type="match status" value="1"/>
</dbReference>
<dbReference type="EMBL" id="JAAIUW010000006">
    <property type="protein sequence ID" value="KAF7828635.1"/>
    <property type="molecule type" value="Genomic_DNA"/>
</dbReference>
<dbReference type="Pfam" id="PF03195">
    <property type="entry name" value="LOB"/>
    <property type="match status" value="1"/>
</dbReference>
<name>A0A834WMB1_9FABA</name>
<dbReference type="AlphaFoldDB" id="A0A834WMB1"/>
<dbReference type="InterPro" id="IPR002156">
    <property type="entry name" value="RNaseH_domain"/>
</dbReference>
<feature type="domain" description="LOB" evidence="3">
    <location>
        <begin position="266"/>
        <end position="367"/>
    </location>
</feature>
<dbReference type="GO" id="GO:0004523">
    <property type="term" value="F:RNA-DNA hybrid ribonuclease activity"/>
    <property type="evidence" value="ECO:0007669"/>
    <property type="project" value="InterPro"/>
</dbReference>
<dbReference type="PROSITE" id="PS50891">
    <property type="entry name" value="LOB"/>
    <property type="match status" value="1"/>
</dbReference>
<dbReference type="OrthoDB" id="1906820at2759"/>
<dbReference type="Gene3D" id="3.30.420.10">
    <property type="entry name" value="Ribonuclease H-like superfamily/Ribonuclease H"/>
    <property type="match status" value="1"/>
</dbReference>
<sequence>MGDESMQDKDATSAMTATYSCSTSARAVSFTLTSFLQSSQIDANVFDSTVEVDRFASFGEVWRKIWKAQVPSKIKIFLWRTYRKVLPVRANLAKRGVEVEDGCPLGCPDEETVLHALVHKLLTDFKGALNGGPSTVARDASSPRWKPPPFPKYKVNVDAGLKLGLDGGVGCVIRDSSGRCLTALADRVPFSRDVDILEAKAVLVGLELARDLRIKDVVVEGDSSTVLRALSDGAVLRTPLGSMLLAIREVCVCFRSMEFSWVPRLVNGVVDKLASIGTLAKSTKWIDTPEAQGHATVFVAKFFGRAGLMSFISNVPQNQRPALFQSLLFEACGRTVNPVNGAVGLLWTGNWHVCQAAVETVLRGGTLRPIPELLAADAPTMVTDEASEGEVTCTDMWNPSSRFTNSRSNKFSTSKRKRSDESGKPQTADLDLRLTPTFLQKASGYSCRPEIGRPGTPSMNSEESVTTTACLDSGLGDHYAQGGERKLLNLFM</sequence>
<dbReference type="SUPFAM" id="SSF53098">
    <property type="entry name" value="Ribonuclease H-like"/>
    <property type="match status" value="1"/>
</dbReference>
<dbReference type="InterPro" id="IPR012337">
    <property type="entry name" value="RNaseH-like_sf"/>
</dbReference>
<dbReference type="InterPro" id="IPR036397">
    <property type="entry name" value="RNaseH_sf"/>
</dbReference>
<dbReference type="GO" id="GO:0010468">
    <property type="term" value="P:regulation of gene expression"/>
    <property type="evidence" value="ECO:0007669"/>
    <property type="project" value="TreeGrafter"/>
</dbReference>
<dbReference type="InterPro" id="IPR004883">
    <property type="entry name" value="LOB"/>
</dbReference>
<dbReference type="Pfam" id="PF13966">
    <property type="entry name" value="zf-RVT"/>
    <property type="match status" value="1"/>
</dbReference>
<dbReference type="PANTHER" id="PTHR31304">
    <property type="entry name" value="LOB DOMAIN-CONTAINING PROTEIN 38"/>
    <property type="match status" value="1"/>
</dbReference>
<dbReference type="Proteomes" id="UP000634136">
    <property type="component" value="Unassembled WGS sequence"/>
</dbReference>
<protein>
    <submittedName>
        <fullName evidence="4">LOB domain-containing protein 38</fullName>
    </submittedName>
</protein>
<dbReference type="GO" id="GO:0003676">
    <property type="term" value="F:nucleic acid binding"/>
    <property type="evidence" value="ECO:0007669"/>
    <property type="project" value="InterPro"/>
</dbReference>
<evidence type="ECO:0000313" key="4">
    <source>
        <dbReference type="EMBL" id="KAF7828635.1"/>
    </source>
</evidence>
<evidence type="ECO:0000256" key="2">
    <source>
        <dbReference type="SAM" id="MobiDB-lite"/>
    </source>
</evidence>
<dbReference type="Pfam" id="PF13456">
    <property type="entry name" value="RVT_3"/>
    <property type="match status" value="1"/>
</dbReference>
<dbReference type="InterPro" id="IPR044730">
    <property type="entry name" value="RNase_H-like_dom_plant"/>
</dbReference>
<reference evidence="4" key="1">
    <citation type="submission" date="2020-09" db="EMBL/GenBank/DDBJ databases">
        <title>Genome-Enabled Discovery of Anthraquinone Biosynthesis in Senna tora.</title>
        <authorList>
            <person name="Kang S.-H."/>
            <person name="Pandey R.P."/>
            <person name="Lee C.-M."/>
            <person name="Sim J.-S."/>
            <person name="Jeong J.-T."/>
            <person name="Choi B.-S."/>
            <person name="Jung M."/>
            <person name="Ginzburg D."/>
            <person name="Zhao K."/>
            <person name="Won S.Y."/>
            <person name="Oh T.-J."/>
            <person name="Yu Y."/>
            <person name="Kim N.-H."/>
            <person name="Lee O.R."/>
            <person name="Lee T.-H."/>
            <person name="Bashyal P."/>
            <person name="Kim T.-S."/>
            <person name="Lee W.-H."/>
            <person name="Kawkins C."/>
            <person name="Kim C.-K."/>
            <person name="Kim J.S."/>
            <person name="Ahn B.O."/>
            <person name="Rhee S.Y."/>
            <person name="Sohng J.K."/>
        </authorList>
    </citation>
    <scope>NUCLEOTIDE SEQUENCE</scope>
    <source>
        <tissue evidence="4">Leaf</tissue>
    </source>
</reference>
<feature type="region of interest" description="Disordered" evidence="2">
    <location>
        <begin position="393"/>
        <end position="430"/>
    </location>
</feature>
<organism evidence="4 5">
    <name type="scientific">Senna tora</name>
    <dbReference type="NCBI Taxonomy" id="362788"/>
    <lineage>
        <taxon>Eukaryota</taxon>
        <taxon>Viridiplantae</taxon>
        <taxon>Streptophyta</taxon>
        <taxon>Embryophyta</taxon>
        <taxon>Tracheophyta</taxon>
        <taxon>Spermatophyta</taxon>
        <taxon>Magnoliopsida</taxon>
        <taxon>eudicotyledons</taxon>
        <taxon>Gunneridae</taxon>
        <taxon>Pentapetalae</taxon>
        <taxon>rosids</taxon>
        <taxon>fabids</taxon>
        <taxon>Fabales</taxon>
        <taxon>Fabaceae</taxon>
        <taxon>Caesalpinioideae</taxon>
        <taxon>Cassia clade</taxon>
        <taxon>Senna</taxon>
    </lineage>
</organism>
<proteinExistence type="inferred from homology"/>